<gene>
    <name evidence="2" type="ORF">OVS_03710</name>
</gene>
<proteinExistence type="predicted"/>
<protein>
    <submittedName>
        <fullName evidence="2">Uncharacterized protein</fullName>
    </submittedName>
</protein>
<feature type="coiled-coil region" evidence="1">
    <location>
        <begin position="139"/>
        <end position="194"/>
    </location>
</feature>
<reference evidence="2 3" key="1">
    <citation type="journal article" date="2014" name="Genome Announc.">
        <title>Complete Genome Sequence of Mycoplasma ovis Strain Michigan, a Hemoplasma of Sheep with Two Distinct 16S rRNA Genes.</title>
        <authorList>
            <person name="Deshuillers P.L."/>
            <person name="Santos A.P."/>
            <person name="do Nascimento N.C."/>
            <person name="Hampel J.A."/>
            <person name="Bergin I.L."/>
            <person name="Dyson M.C."/>
            <person name="Messick J.B."/>
        </authorList>
    </citation>
    <scope>NUCLEOTIDE SEQUENCE [LARGE SCALE GENOMIC DNA]</scope>
    <source>
        <strain evidence="2 3">Michigan</strain>
    </source>
</reference>
<dbReference type="RefSeq" id="WP_024071500.1">
    <property type="nucleotide sequence ID" value="NC_023062.1"/>
</dbReference>
<keyword evidence="3" id="KW-1185">Reference proteome</keyword>
<evidence type="ECO:0000313" key="2">
    <source>
        <dbReference type="EMBL" id="AHC40488.1"/>
    </source>
</evidence>
<evidence type="ECO:0000256" key="1">
    <source>
        <dbReference type="SAM" id="Coils"/>
    </source>
</evidence>
<dbReference type="Proteomes" id="UP000018745">
    <property type="component" value="Chromosome"/>
</dbReference>
<accession>A0ABN4BRG5</accession>
<sequence length="422" mass="49986">MPRSTVSLKNKNSILSENSWFLRERRDLVSKSLLLDDKDDKCDWSPKVIFKPLLPINYKSWSAEVITKEFNLNLSTSNWENIWDKFFSNPFYFYSSSSKLIDQELNNSLFCKSPNNIYLESSRQIQDMPYTWAEQYSDLLNTQELKQEIINKYKRIEEENLLSELTKLDLTIACEELSTKFEDKKEELEKTEEEQVTTFKKSSEWKPPVLEVRPPKIKLPLDNSLPSMFLSFLHSKEFAESSVSPLKDTPKWIKKINSLINRWSISRYIPEERTKALFSPLDLNTLNKQNVQWQDPQEKWFYYSMPLINLFFDRYREKYKKSLVTIWEEPEYTFPLTEIELCETANLFKAKYLPVFCYKGVPALEINKDLELVESLIEIYGKHSEKQAKKELEEEGFAEVQLGSSFNSDDLLSQLKREEQEI</sequence>
<name>A0ABN4BRG5_9MOLU</name>
<keyword evidence="1" id="KW-0175">Coiled coil</keyword>
<dbReference type="EMBL" id="CP006935">
    <property type="protein sequence ID" value="AHC40488.1"/>
    <property type="molecule type" value="Genomic_DNA"/>
</dbReference>
<evidence type="ECO:0000313" key="3">
    <source>
        <dbReference type="Proteomes" id="UP000018745"/>
    </source>
</evidence>
<organism evidence="2 3">
    <name type="scientific">Mycoplasma ovis str. Michigan</name>
    <dbReference type="NCBI Taxonomy" id="1415773"/>
    <lineage>
        <taxon>Bacteria</taxon>
        <taxon>Bacillati</taxon>
        <taxon>Mycoplasmatota</taxon>
        <taxon>Mollicutes</taxon>
        <taxon>Mycoplasmataceae</taxon>
        <taxon>Mycoplasma</taxon>
    </lineage>
</organism>